<dbReference type="GO" id="GO:0097367">
    <property type="term" value="F:carbohydrate derivative binding"/>
    <property type="evidence" value="ECO:0007669"/>
    <property type="project" value="InterPro"/>
</dbReference>
<dbReference type="PANTHER" id="PTHR32502">
    <property type="entry name" value="N-ACETYLGALACTOSAMINE PERMEASE II COMPONENT-RELATED"/>
    <property type="match status" value="1"/>
</dbReference>
<accession>M1ZKT8</accession>
<dbReference type="PANTHER" id="PTHR32502:SF3">
    <property type="entry name" value="D-GALACTOSAMINE-6-PHOSPHATE DEAMINASE AGAS-RELATED"/>
    <property type="match status" value="1"/>
</dbReference>
<dbReference type="CDD" id="cd05008">
    <property type="entry name" value="SIS_GlmS_GlmD_1"/>
    <property type="match status" value="1"/>
</dbReference>
<dbReference type="HOGENOM" id="CLU_012520_0_0_9"/>
<sequence length="388" mass="43651">MFGFDRGQWEKLNGLNTATEIFNQPDLWIETLNIIESNQEEISKFVKAKIEKENLRIIFTGAGTSAYVGEILTPFLNKKRKWDFQAIPSTDIVANPEMYLKKDIPTIMVSFARSGNSPESIASYNLANKLIDDISHVFITCNKEGELANISDKEEDILLLLMPEESNDKGFAMTSSFSCMTIAALLLFDWDNLGENKDQLLETAKLGKEILNNGHTNLDELIEGDFNRVVYLGSGTFYGLAKESSLKLLELTRGQIISHSETILGFRHGPKSIVNDGTYIFVYISDKEYPRKYDVDLINEMYHDLGKHKITTIGKGYSKDIENVSEHHIYINNAGEIDNEVFIGLLYVLYAQIFALLSSVKLGVEPDNPSPTGTVNRVVKGVAIYDYK</sequence>
<dbReference type="Proteomes" id="UP000245423">
    <property type="component" value="Chromosome 1"/>
</dbReference>
<organism evidence="3 4">
    <name type="scientific">[Clostridium] ultunense Esp</name>
    <dbReference type="NCBI Taxonomy" id="1288971"/>
    <lineage>
        <taxon>Bacteria</taxon>
        <taxon>Bacillati</taxon>
        <taxon>Bacillota</taxon>
        <taxon>Tissierellia</taxon>
        <taxon>Tissierellales</taxon>
        <taxon>Tepidimicrobiaceae</taxon>
        <taxon>Schnuerera</taxon>
    </lineage>
</organism>
<dbReference type="GO" id="GO:0016853">
    <property type="term" value="F:isomerase activity"/>
    <property type="evidence" value="ECO:0007669"/>
    <property type="project" value="UniProtKB-KW"/>
</dbReference>
<keyword evidence="4" id="KW-1185">Reference proteome</keyword>
<dbReference type="Gene3D" id="3.40.50.10490">
    <property type="entry name" value="Glucose-6-phosphate isomerase like protein, domain 1"/>
    <property type="match status" value="2"/>
</dbReference>
<dbReference type="SUPFAM" id="SSF53697">
    <property type="entry name" value="SIS domain"/>
    <property type="match status" value="1"/>
</dbReference>
<dbReference type="InterPro" id="IPR046348">
    <property type="entry name" value="SIS_dom_sf"/>
</dbReference>
<dbReference type="InterPro" id="IPR050303">
    <property type="entry name" value="GatZ_KbaZ_carbometab"/>
</dbReference>
<dbReference type="AlphaFoldDB" id="M1ZKT8"/>
<feature type="domain" description="SIS" evidence="2">
    <location>
        <begin position="218"/>
        <end position="369"/>
    </location>
</feature>
<keyword evidence="3" id="KW-0413">Isomerase</keyword>
<reference evidence="3 4" key="1">
    <citation type="submission" date="2016-11" db="EMBL/GenBank/DDBJ databases">
        <authorList>
            <person name="Manzoor S."/>
        </authorList>
    </citation>
    <scope>NUCLEOTIDE SEQUENCE [LARGE SCALE GENOMIC DNA]</scope>
    <source>
        <strain evidence="3">Clostridium ultunense strain Esp</strain>
    </source>
</reference>
<name>M1ZKT8_9FIRM</name>
<dbReference type="GO" id="GO:0009401">
    <property type="term" value="P:phosphoenolpyruvate-dependent sugar phosphotransferase system"/>
    <property type="evidence" value="ECO:0007669"/>
    <property type="project" value="TreeGrafter"/>
</dbReference>
<evidence type="ECO:0000313" key="3">
    <source>
        <dbReference type="EMBL" id="SHD76921.1"/>
    </source>
</evidence>
<dbReference type="OrthoDB" id="9779207at2"/>
<gene>
    <name evidence="3" type="primary">agaS</name>
    <name evidence="3" type="ORF">CUESP1_1557</name>
</gene>
<feature type="domain" description="SIS" evidence="2">
    <location>
        <begin position="46"/>
        <end position="197"/>
    </location>
</feature>
<dbReference type="PROSITE" id="PS51464">
    <property type="entry name" value="SIS"/>
    <property type="match status" value="2"/>
</dbReference>
<evidence type="ECO:0000313" key="4">
    <source>
        <dbReference type="Proteomes" id="UP000245423"/>
    </source>
</evidence>
<dbReference type="RefSeq" id="WP_005586121.1">
    <property type="nucleotide sequence ID" value="NZ_LT669839.1"/>
</dbReference>
<dbReference type="EMBL" id="LT669839">
    <property type="protein sequence ID" value="SHD76921.1"/>
    <property type="molecule type" value="Genomic_DNA"/>
</dbReference>
<evidence type="ECO:0000256" key="1">
    <source>
        <dbReference type="ARBA" id="ARBA00022737"/>
    </source>
</evidence>
<protein>
    <submittedName>
        <fullName evidence="3">Tagatose-6-phosphate ketose/aldose isomerase</fullName>
    </submittedName>
</protein>
<dbReference type="Pfam" id="PF01380">
    <property type="entry name" value="SIS"/>
    <property type="match status" value="1"/>
</dbReference>
<dbReference type="InterPro" id="IPR001347">
    <property type="entry name" value="SIS_dom"/>
</dbReference>
<dbReference type="GO" id="GO:0005886">
    <property type="term" value="C:plasma membrane"/>
    <property type="evidence" value="ECO:0007669"/>
    <property type="project" value="TreeGrafter"/>
</dbReference>
<proteinExistence type="predicted"/>
<dbReference type="InterPro" id="IPR035466">
    <property type="entry name" value="GlmS/AgaS_SIS"/>
</dbReference>
<keyword evidence="1" id="KW-0677">Repeat</keyword>
<dbReference type="GO" id="GO:1901135">
    <property type="term" value="P:carbohydrate derivative metabolic process"/>
    <property type="evidence" value="ECO:0007669"/>
    <property type="project" value="InterPro"/>
</dbReference>
<evidence type="ECO:0000259" key="2">
    <source>
        <dbReference type="PROSITE" id="PS51464"/>
    </source>
</evidence>